<sequence length="228" mass="26176">MPTIILLRHGQSIWNLENRFTGWTDVDLSDLGRKEAQNAGEKIIKSGLKPDFFFTSYLKRAIHTLQIAANVMDLNWIPVIKDWHLNERHYGALQGLNKAETAKIYGDEQVLKWRRAYDITPPTLEPDDKRNPANDPKYQGLSCNEIPLTESLKQTVDRVRSCWQEVIEPRVRIYNTVLISAHGNSLRALAMMLLHLSPQEVLSFEIPTGQPLVFTADSHMNIIDKKYL</sequence>
<accession>A0AC61S7P6</accession>
<dbReference type="EC" id="5.4.2.11" evidence="1"/>
<protein>
    <submittedName>
        <fullName evidence="1">2,3-diphosphoglycerate-dependent phosphoglycerate mutase</fullName>
        <ecNumber evidence="1">5.4.2.11</ecNumber>
    </submittedName>
</protein>
<name>A0AC61S7P6_9BACT</name>
<dbReference type="EMBL" id="SSTG01000013">
    <property type="protein sequence ID" value="THG54621.1"/>
    <property type="molecule type" value="Genomic_DNA"/>
</dbReference>
<comment type="caution">
    <text evidence="1">The sequence shown here is derived from an EMBL/GenBank/DDBJ whole genome shotgun (WGS) entry which is preliminary data.</text>
</comment>
<dbReference type="Proteomes" id="UP000305401">
    <property type="component" value="Unassembled WGS sequence"/>
</dbReference>
<proteinExistence type="predicted"/>
<gene>
    <name evidence="1" type="primary">gpmA</name>
    <name evidence="1" type="ORF">E5990_02200</name>
</gene>
<organism evidence="1 2">
    <name type="scientific">Muribaculum caecicola</name>
    <dbReference type="NCBI Taxonomy" id="3038144"/>
    <lineage>
        <taxon>Bacteria</taxon>
        <taxon>Pseudomonadati</taxon>
        <taxon>Bacteroidota</taxon>
        <taxon>Bacteroidia</taxon>
        <taxon>Bacteroidales</taxon>
        <taxon>Muribaculaceae</taxon>
        <taxon>Muribaculum</taxon>
    </lineage>
</organism>
<reference evidence="1" key="1">
    <citation type="submission" date="2019-04" db="EMBL/GenBank/DDBJ databases">
        <title>Microbes associate with the intestines of laboratory mice.</title>
        <authorList>
            <person name="Navarre W."/>
            <person name="Wong E."/>
            <person name="Huang K.C."/>
            <person name="Tropini C."/>
            <person name="Ng K."/>
            <person name="Yu B."/>
        </authorList>
    </citation>
    <scope>NUCLEOTIDE SEQUENCE</scope>
    <source>
        <strain evidence="1">NM86_A22</strain>
    </source>
</reference>
<keyword evidence="2" id="KW-1185">Reference proteome</keyword>
<keyword evidence="1" id="KW-0413">Isomerase</keyword>
<evidence type="ECO:0000313" key="2">
    <source>
        <dbReference type="Proteomes" id="UP000305401"/>
    </source>
</evidence>
<evidence type="ECO:0000313" key="1">
    <source>
        <dbReference type="EMBL" id="THG54621.1"/>
    </source>
</evidence>